<feature type="domain" description="Cysteine-rich" evidence="3">
    <location>
        <begin position="3"/>
        <end position="83"/>
    </location>
</feature>
<comment type="caution">
    <text evidence="4">The sequence shown here is derived from an EMBL/GenBank/DDBJ whole genome shotgun (WGS) entry which is preliminary data.</text>
</comment>
<name>A0A7K3NL82_9BACT</name>
<dbReference type="InterPro" id="IPR051278">
    <property type="entry name" value="HdrB/HdrD_reductase"/>
</dbReference>
<organism evidence="4 5">
    <name type="scientific">Desulfolutivibrio sulfodismutans</name>
    <dbReference type="NCBI Taxonomy" id="63561"/>
    <lineage>
        <taxon>Bacteria</taxon>
        <taxon>Pseudomonadati</taxon>
        <taxon>Thermodesulfobacteriota</taxon>
        <taxon>Desulfovibrionia</taxon>
        <taxon>Desulfovibrionales</taxon>
        <taxon>Desulfovibrionaceae</taxon>
        <taxon>Desulfolutivibrio</taxon>
    </lineage>
</organism>
<dbReference type="PANTHER" id="PTHR42947">
    <property type="entry name" value="COB--COM HETERODISULFIDE REDUCTASE SUBUNIT B 1"/>
    <property type="match status" value="1"/>
</dbReference>
<dbReference type="RefSeq" id="WP_163301997.1">
    <property type="nucleotide sequence ID" value="NZ_JAAGRQ010000032.1"/>
</dbReference>
<dbReference type="PANTHER" id="PTHR42947:SF1">
    <property type="entry name" value="COB--COM HETERODISULFIDE REDUCTASE SUBUNIT B 1"/>
    <property type="match status" value="1"/>
</dbReference>
<dbReference type="EMBL" id="JAAGRQ010000032">
    <property type="protein sequence ID" value="NDY56950.1"/>
    <property type="molecule type" value="Genomic_DNA"/>
</dbReference>
<sequence length="289" mass="30543">MTYAWFPGCRIPFHLPGYGRQSLAVLAALGVRPVEMEFNCCGYPVRHQSLFASVLSAARAMAVATRAGHDILTPCKCCFGHLRFAQAALSERPDLRAAVTDALRPEGLRHDPDLTVTHLLPVLAREVGLAAVGKAVIRPLPGIRAAAHYGCHALRPSPATRFDDPLSPTIFEDLLRTLGCVPVSWTLRLECCGQPLAGKNDRLAMALARSKYDSALAAGADVLVTACTYCQMQLGAQALSCEMAAPGKGGSPPPKPEPPLPVTPVSDLLGAAMGLWPLGDRLAPPKAGG</sequence>
<dbReference type="GO" id="GO:0016491">
    <property type="term" value="F:oxidoreductase activity"/>
    <property type="evidence" value="ECO:0007669"/>
    <property type="project" value="UniProtKB-KW"/>
</dbReference>
<dbReference type="AlphaFoldDB" id="A0A7K3NL82"/>
<dbReference type="Pfam" id="PF02754">
    <property type="entry name" value="CCG"/>
    <property type="match status" value="2"/>
</dbReference>
<evidence type="ECO:0000256" key="2">
    <source>
        <dbReference type="SAM" id="MobiDB-lite"/>
    </source>
</evidence>
<dbReference type="InterPro" id="IPR004017">
    <property type="entry name" value="Cys_rich_dom"/>
</dbReference>
<keyword evidence="1" id="KW-0560">Oxidoreductase</keyword>
<evidence type="ECO:0000256" key="1">
    <source>
        <dbReference type="ARBA" id="ARBA00023002"/>
    </source>
</evidence>
<evidence type="ECO:0000313" key="5">
    <source>
        <dbReference type="Proteomes" id="UP000469724"/>
    </source>
</evidence>
<dbReference type="Gene3D" id="1.20.1050.140">
    <property type="match status" value="1"/>
</dbReference>
<proteinExistence type="predicted"/>
<reference evidence="4 5" key="1">
    <citation type="submission" date="2020-02" db="EMBL/GenBank/DDBJ databases">
        <title>Comparative genomics of sulfur disproportionating microorganisms.</title>
        <authorList>
            <person name="Ward L.M."/>
            <person name="Bertran E."/>
            <person name="Johnston D.T."/>
        </authorList>
    </citation>
    <scope>NUCLEOTIDE SEQUENCE [LARGE SCALE GENOMIC DNA]</scope>
    <source>
        <strain evidence="4 5">DSM 3696</strain>
    </source>
</reference>
<feature type="compositionally biased region" description="Pro residues" evidence="2">
    <location>
        <begin position="251"/>
        <end position="262"/>
    </location>
</feature>
<accession>A0A7K3NL82</accession>
<evidence type="ECO:0000259" key="3">
    <source>
        <dbReference type="Pfam" id="PF02754"/>
    </source>
</evidence>
<feature type="domain" description="Cysteine-rich" evidence="3">
    <location>
        <begin position="146"/>
        <end position="234"/>
    </location>
</feature>
<gene>
    <name evidence="4" type="ORF">G3N56_09375</name>
</gene>
<protein>
    <submittedName>
        <fullName evidence="4">CoB--CoM heterodisulfide reductase</fullName>
    </submittedName>
</protein>
<dbReference type="Proteomes" id="UP000469724">
    <property type="component" value="Unassembled WGS sequence"/>
</dbReference>
<evidence type="ECO:0000313" key="4">
    <source>
        <dbReference type="EMBL" id="NDY56950.1"/>
    </source>
</evidence>
<feature type="region of interest" description="Disordered" evidence="2">
    <location>
        <begin position="245"/>
        <end position="265"/>
    </location>
</feature>
<keyword evidence="5" id="KW-1185">Reference proteome</keyword>